<dbReference type="InterPro" id="IPR019965">
    <property type="entry name" value="PPOX_F420-dep_Rv2061_put"/>
</dbReference>
<keyword evidence="1" id="KW-0560">Oxidoreductase</keyword>
<dbReference type="Pfam" id="PF01243">
    <property type="entry name" value="PNPOx_N"/>
    <property type="match status" value="1"/>
</dbReference>
<dbReference type="SUPFAM" id="SSF50475">
    <property type="entry name" value="FMN-binding split barrel"/>
    <property type="match status" value="1"/>
</dbReference>
<feature type="domain" description="Pyridoxamine 5'-phosphate oxidase N-terminal" evidence="2">
    <location>
        <begin position="5"/>
        <end position="113"/>
    </location>
</feature>
<organism evidence="3 4">
    <name type="scientific">Saccharopolyspora erythraea</name>
    <name type="common">Streptomyces erythraeus</name>
    <dbReference type="NCBI Taxonomy" id="1836"/>
    <lineage>
        <taxon>Bacteria</taxon>
        <taxon>Bacillati</taxon>
        <taxon>Actinomycetota</taxon>
        <taxon>Actinomycetes</taxon>
        <taxon>Pseudonocardiales</taxon>
        <taxon>Pseudonocardiaceae</taxon>
        <taxon>Saccharopolyspora</taxon>
    </lineage>
</organism>
<evidence type="ECO:0000259" key="2">
    <source>
        <dbReference type="Pfam" id="PF01243"/>
    </source>
</evidence>
<dbReference type="Proteomes" id="UP001500729">
    <property type="component" value="Unassembled WGS sequence"/>
</dbReference>
<comment type="caution">
    <text evidence="3">The sequence shown here is derived from an EMBL/GenBank/DDBJ whole genome shotgun (WGS) entry which is preliminary data.</text>
</comment>
<dbReference type="EMBL" id="BAAAGS010000004">
    <property type="protein sequence ID" value="GAA0512182.1"/>
    <property type="molecule type" value="Genomic_DNA"/>
</dbReference>
<dbReference type="NCBIfam" id="TIGR03666">
    <property type="entry name" value="Rv2061_F420"/>
    <property type="match status" value="1"/>
</dbReference>
<dbReference type="Gene3D" id="2.30.110.10">
    <property type="entry name" value="Electron Transport, Fmn-binding Protein, Chain A"/>
    <property type="match status" value="1"/>
</dbReference>
<dbReference type="PANTHER" id="PTHR35176:SF11">
    <property type="entry name" value="PYRIDOXAMINE 5'-PHOSPHATE OXIDASE FAMILY PROTEIN"/>
    <property type="match status" value="1"/>
</dbReference>
<evidence type="ECO:0000313" key="3">
    <source>
        <dbReference type="EMBL" id="GAA0512182.1"/>
    </source>
</evidence>
<dbReference type="InterPro" id="IPR052019">
    <property type="entry name" value="F420H2_bilvrd_red/Heme_oxyg"/>
</dbReference>
<dbReference type="InterPro" id="IPR011576">
    <property type="entry name" value="Pyridox_Oxase_N"/>
</dbReference>
<gene>
    <name evidence="3" type="ORF">GCM10009533_08760</name>
</gene>
<proteinExistence type="predicted"/>
<dbReference type="PANTHER" id="PTHR35176">
    <property type="entry name" value="HEME OXYGENASE HI_0854-RELATED"/>
    <property type="match status" value="1"/>
</dbReference>
<protein>
    <submittedName>
        <fullName evidence="3">PPOX class F420-dependent oxidoreductase</fullName>
    </submittedName>
</protein>
<evidence type="ECO:0000313" key="4">
    <source>
        <dbReference type="Proteomes" id="UP001500729"/>
    </source>
</evidence>
<sequence length="130" mass="14314">MSAMDKVTRILADSRYLLLTTFRRNGKPVPTPVWVVGDGGSLAVWSDAESGKVKRIRREPGVELAPCDALGNPRGEPVRGRATVLDPFELERVQRLLTRKYGLAGRAYLAANRLRRDRPEMVAVSITVGG</sequence>
<name>A0ABN1C611_SACER</name>
<dbReference type="InterPro" id="IPR012349">
    <property type="entry name" value="Split_barrel_FMN-bd"/>
</dbReference>
<evidence type="ECO:0000256" key="1">
    <source>
        <dbReference type="ARBA" id="ARBA00023002"/>
    </source>
</evidence>
<accession>A0ABN1C611</accession>
<keyword evidence="4" id="KW-1185">Reference proteome</keyword>
<reference evidence="3 4" key="1">
    <citation type="journal article" date="2019" name="Int. J. Syst. Evol. Microbiol.">
        <title>The Global Catalogue of Microorganisms (GCM) 10K type strain sequencing project: providing services to taxonomists for standard genome sequencing and annotation.</title>
        <authorList>
            <consortium name="The Broad Institute Genomics Platform"/>
            <consortium name="The Broad Institute Genome Sequencing Center for Infectious Disease"/>
            <person name="Wu L."/>
            <person name="Ma J."/>
        </authorList>
    </citation>
    <scope>NUCLEOTIDE SEQUENCE [LARGE SCALE GENOMIC DNA]</scope>
    <source>
        <strain evidence="3 4">JCM 10303</strain>
    </source>
</reference>